<dbReference type="Proteomes" id="UP000308836">
    <property type="component" value="Unassembled WGS sequence"/>
</dbReference>
<protein>
    <submittedName>
        <fullName evidence="1">HAD family phosphatase</fullName>
    </submittedName>
</protein>
<evidence type="ECO:0000313" key="1">
    <source>
        <dbReference type="EMBL" id="TGY65305.1"/>
    </source>
</evidence>
<evidence type="ECO:0000313" key="2">
    <source>
        <dbReference type="Proteomes" id="UP000308836"/>
    </source>
</evidence>
<comment type="caution">
    <text evidence="1">The sequence shown here is derived from an EMBL/GenBank/DDBJ whole genome shotgun (WGS) entry which is preliminary data.</text>
</comment>
<sequence length="297" mass="33275">MEKEPDRKRVREAVSGFLRLVYKGEFRMIKLLAVDMDGTCLDPFSRFSSQNLAALYRAKAAGIEIVPTTGRALDCLPHVLKAHPDLFRYVIASNGALVRDMRRGQDVFHTRIPPYLVEEIIDAFQNTSVKPAAHIVGQYWVHGQWMKAQGRLVFGKDAKQSKAAGNLYDVLREQKAYVEEIQLYFLSPKQKRLVQKKLEGLVELHAAYTSAYVEIFDQNSSKGKALQRLARHLGLQTGEIACVGDGENDVFMFHVAGMSFAMGNAKPAVKKEADFVTGTNREHGVAQAVDRILHTMP</sequence>
<reference evidence="1" key="1">
    <citation type="submission" date="2019-04" db="EMBL/GenBank/DDBJ databases">
        <title>Microbes associate with the intestines of laboratory mice.</title>
        <authorList>
            <person name="Navarre W."/>
            <person name="Wong E."/>
            <person name="Huang K."/>
            <person name="Tropini C."/>
            <person name="Ng K."/>
            <person name="Yu B."/>
        </authorList>
    </citation>
    <scope>NUCLEOTIDE SEQUENCE</scope>
    <source>
        <strain evidence="1">NM09_H32</strain>
    </source>
</reference>
<keyword evidence="2" id="KW-1185">Reference proteome</keyword>
<gene>
    <name evidence="1" type="ORF">E5336_09090</name>
</gene>
<dbReference type="EMBL" id="SRYG01000019">
    <property type="protein sequence ID" value="TGY65305.1"/>
    <property type="molecule type" value="Genomic_DNA"/>
</dbReference>
<organism evidence="1 2">
    <name type="scientific">Dubosiella muris</name>
    <dbReference type="NCBI Taxonomy" id="3038133"/>
    <lineage>
        <taxon>Bacteria</taxon>
        <taxon>Bacillati</taxon>
        <taxon>Bacillota</taxon>
        <taxon>Erysipelotrichia</taxon>
        <taxon>Erysipelotrichales</taxon>
        <taxon>Erysipelotrichaceae</taxon>
        <taxon>Dubosiella</taxon>
    </lineage>
</organism>
<accession>A0AC61R604</accession>
<proteinExistence type="predicted"/>
<name>A0AC61R604_9FIRM</name>